<dbReference type="AlphaFoldDB" id="A0A087UIM6"/>
<evidence type="ECO:0000256" key="5">
    <source>
        <dbReference type="ARBA" id="ARBA00023239"/>
    </source>
</evidence>
<dbReference type="PANTHER" id="PTHR12390">
    <property type="entry name" value="UROPORPHYRINOGEN III SYNTHASE"/>
    <property type="match status" value="1"/>
</dbReference>
<reference evidence="13 14" key="1">
    <citation type="submission" date="2013-11" db="EMBL/GenBank/DDBJ databases">
        <title>Genome sequencing of Stegodyphus mimosarum.</title>
        <authorList>
            <person name="Bechsgaard J."/>
        </authorList>
    </citation>
    <scope>NUCLEOTIDE SEQUENCE [LARGE SCALE GENOMIC DNA]</scope>
</reference>
<dbReference type="InterPro" id="IPR039793">
    <property type="entry name" value="UROS/Hem4"/>
</dbReference>
<dbReference type="EC" id="4.2.1.75" evidence="3"/>
<evidence type="ECO:0000256" key="2">
    <source>
        <dbReference type="ARBA" id="ARBA00008133"/>
    </source>
</evidence>
<evidence type="ECO:0000256" key="9">
    <source>
        <dbReference type="ARBA" id="ARBA00040167"/>
    </source>
</evidence>
<proteinExistence type="inferred from homology"/>
<evidence type="ECO:0000313" key="14">
    <source>
        <dbReference type="Proteomes" id="UP000054359"/>
    </source>
</evidence>
<dbReference type="OMA" id="IHGADTG"/>
<accession>A0A087UIM6</accession>
<evidence type="ECO:0000256" key="6">
    <source>
        <dbReference type="ARBA" id="ARBA00023244"/>
    </source>
</evidence>
<dbReference type="OrthoDB" id="5595751at2759"/>
<evidence type="ECO:0000256" key="3">
    <source>
        <dbReference type="ARBA" id="ARBA00013109"/>
    </source>
</evidence>
<evidence type="ECO:0000256" key="1">
    <source>
        <dbReference type="ARBA" id="ARBA00004772"/>
    </source>
</evidence>
<dbReference type="STRING" id="407821.A0A087UIM6"/>
<dbReference type="GO" id="GO:0006780">
    <property type="term" value="P:uroporphyrinogen III biosynthetic process"/>
    <property type="evidence" value="ECO:0007669"/>
    <property type="project" value="InterPro"/>
</dbReference>
<dbReference type="CDD" id="cd06578">
    <property type="entry name" value="HemD"/>
    <property type="match status" value="1"/>
</dbReference>
<dbReference type="GO" id="GO:0006782">
    <property type="term" value="P:protoporphyrinogen IX biosynthetic process"/>
    <property type="evidence" value="ECO:0007669"/>
    <property type="project" value="UniProtKB-UniPathway"/>
</dbReference>
<comment type="function">
    <text evidence="11">Catalyzes cyclization of the linear tetrapyrrole, hydroxymethylbilane, to the macrocyclic uroporphyrinogen III, the branch point for the various sub-pathways leading to the wide diversity of porphyrins. Porphyrins act as cofactors for a multitude of enzymes that perform a variety of processes within the cell such as methionine synthesis (vitamin B12) or oxygen transport (heme).</text>
</comment>
<keyword evidence="14" id="KW-1185">Reference proteome</keyword>
<keyword evidence="4" id="KW-0350">Heme biosynthesis</keyword>
<dbReference type="InterPro" id="IPR036108">
    <property type="entry name" value="4pyrrol_syn_uPrphyn_synt_sf"/>
</dbReference>
<feature type="non-terminal residue" evidence="13">
    <location>
        <position position="244"/>
    </location>
</feature>
<sequence length="244" mass="27016">MREMTYVVLFKTEAGGSARDGYVDLLQKSGIVAKVISPLTFAFINEEKLGISLKNAKDYSGIIFTSKRAVEAASEVLKKCDKSVISEWKNKTNFAVGESTSDLARTLLNLSTEGKDCGSSEKLCSLIKSNYESLEKPLLFPCSNKRQDTISEILPSCGVHVEELICYETVSNPNMKDLWENLLSDQGLPELLVFFSPSSVQFSYKMIKSSYASDFKQLKCISVGPTTEKALSDLNMNVLKTAER</sequence>
<comment type="similarity">
    <text evidence="2">Belongs to the uroporphyrinogen-III synthase family.</text>
</comment>
<dbReference type="Pfam" id="PF02602">
    <property type="entry name" value="HEM4"/>
    <property type="match status" value="1"/>
</dbReference>
<dbReference type="InterPro" id="IPR003754">
    <property type="entry name" value="4pyrrol_synth_uPrphyn_synth"/>
</dbReference>
<keyword evidence="5" id="KW-0456">Lyase</keyword>
<dbReference type="GO" id="GO:0004852">
    <property type="term" value="F:uroporphyrinogen-III synthase activity"/>
    <property type="evidence" value="ECO:0007669"/>
    <property type="project" value="UniProtKB-EC"/>
</dbReference>
<dbReference type="Gene3D" id="3.40.50.10090">
    <property type="match status" value="2"/>
</dbReference>
<keyword evidence="6" id="KW-0627">Porphyrin biosynthesis</keyword>
<dbReference type="Proteomes" id="UP000054359">
    <property type="component" value="Unassembled WGS sequence"/>
</dbReference>
<name>A0A087UIM6_STEMI</name>
<evidence type="ECO:0000256" key="11">
    <source>
        <dbReference type="ARBA" id="ARBA00060039"/>
    </source>
</evidence>
<comment type="pathway">
    <text evidence="1">Porphyrin-containing compound metabolism; protoporphyrin-IX biosynthesis; coproporphyrinogen-III from 5-aminolevulinate: step 3/4.</text>
</comment>
<dbReference type="SUPFAM" id="SSF69618">
    <property type="entry name" value="HemD-like"/>
    <property type="match status" value="1"/>
</dbReference>
<protein>
    <recommendedName>
        <fullName evidence="9">Uroporphyrinogen-III synthase</fullName>
        <ecNumber evidence="3">4.2.1.75</ecNumber>
    </recommendedName>
    <alternativeName>
        <fullName evidence="8">Hydroxymethylbilane hydrolyase [cyclizing]</fullName>
    </alternativeName>
    <alternativeName>
        <fullName evidence="7">Uroporphyrinogen-III cosynthase</fullName>
    </alternativeName>
</protein>
<dbReference type="PANTHER" id="PTHR12390:SF0">
    <property type="entry name" value="UROPORPHYRINOGEN-III SYNTHASE"/>
    <property type="match status" value="1"/>
</dbReference>
<dbReference type="EMBL" id="KK119974">
    <property type="protein sequence ID" value="KFM77215.1"/>
    <property type="molecule type" value="Genomic_DNA"/>
</dbReference>
<evidence type="ECO:0000313" key="13">
    <source>
        <dbReference type="EMBL" id="KFM77215.1"/>
    </source>
</evidence>
<gene>
    <name evidence="13" type="ORF">X975_16108</name>
</gene>
<evidence type="ECO:0000256" key="4">
    <source>
        <dbReference type="ARBA" id="ARBA00023133"/>
    </source>
</evidence>
<evidence type="ECO:0000256" key="7">
    <source>
        <dbReference type="ARBA" id="ARBA00031702"/>
    </source>
</evidence>
<feature type="domain" description="Tetrapyrrole biosynthesis uroporphyrinogen III synthase" evidence="12">
    <location>
        <begin position="22"/>
        <end position="244"/>
    </location>
</feature>
<dbReference type="GO" id="GO:0005829">
    <property type="term" value="C:cytosol"/>
    <property type="evidence" value="ECO:0007669"/>
    <property type="project" value="TreeGrafter"/>
</dbReference>
<organism evidence="13 14">
    <name type="scientific">Stegodyphus mimosarum</name>
    <name type="common">African social velvet spider</name>
    <dbReference type="NCBI Taxonomy" id="407821"/>
    <lineage>
        <taxon>Eukaryota</taxon>
        <taxon>Metazoa</taxon>
        <taxon>Ecdysozoa</taxon>
        <taxon>Arthropoda</taxon>
        <taxon>Chelicerata</taxon>
        <taxon>Arachnida</taxon>
        <taxon>Araneae</taxon>
        <taxon>Araneomorphae</taxon>
        <taxon>Entelegynae</taxon>
        <taxon>Eresoidea</taxon>
        <taxon>Eresidae</taxon>
        <taxon>Stegodyphus</taxon>
    </lineage>
</organism>
<evidence type="ECO:0000259" key="12">
    <source>
        <dbReference type="Pfam" id="PF02602"/>
    </source>
</evidence>
<dbReference type="GO" id="GO:0006785">
    <property type="term" value="P:heme B biosynthetic process"/>
    <property type="evidence" value="ECO:0007669"/>
    <property type="project" value="UniProtKB-ARBA"/>
</dbReference>
<comment type="catalytic activity">
    <reaction evidence="10">
        <text>hydroxymethylbilane = uroporphyrinogen III + H2O</text>
        <dbReference type="Rhea" id="RHEA:18965"/>
        <dbReference type="ChEBI" id="CHEBI:15377"/>
        <dbReference type="ChEBI" id="CHEBI:57308"/>
        <dbReference type="ChEBI" id="CHEBI:57845"/>
        <dbReference type="EC" id="4.2.1.75"/>
    </reaction>
</comment>
<dbReference type="UniPathway" id="UPA00251">
    <property type="reaction ID" value="UER00320"/>
</dbReference>
<evidence type="ECO:0000256" key="8">
    <source>
        <dbReference type="ARBA" id="ARBA00032649"/>
    </source>
</evidence>
<dbReference type="FunFam" id="3.40.50.10090:FF:000003">
    <property type="entry name" value="uroporphyrinogen-III synthase"/>
    <property type="match status" value="1"/>
</dbReference>
<evidence type="ECO:0000256" key="10">
    <source>
        <dbReference type="ARBA" id="ARBA00048617"/>
    </source>
</evidence>